<dbReference type="OrthoDB" id="310217at2759"/>
<evidence type="ECO:0000259" key="5">
    <source>
        <dbReference type="PROSITE" id="PS50011"/>
    </source>
</evidence>
<keyword evidence="7" id="KW-1185">Reference proteome</keyword>
<organism evidence="6 7">
    <name type="scientific">Amniculicola lignicola CBS 123094</name>
    <dbReference type="NCBI Taxonomy" id="1392246"/>
    <lineage>
        <taxon>Eukaryota</taxon>
        <taxon>Fungi</taxon>
        <taxon>Dikarya</taxon>
        <taxon>Ascomycota</taxon>
        <taxon>Pezizomycotina</taxon>
        <taxon>Dothideomycetes</taxon>
        <taxon>Pleosporomycetidae</taxon>
        <taxon>Pleosporales</taxon>
        <taxon>Amniculicolaceae</taxon>
        <taxon>Amniculicola</taxon>
    </lineage>
</organism>
<dbReference type="CDD" id="cd00180">
    <property type="entry name" value="PKc"/>
    <property type="match status" value="1"/>
</dbReference>
<evidence type="ECO:0000256" key="1">
    <source>
        <dbReference type="ARBA" id="ARBA00022679"/>
    </source>
</evidence>
<keyword evidence="3 6" id="KW-0418">Kinase</keyword>
<dbReference type="InterPro" id="IPR050660">
    <property type="entry name" value="NEK_Ser/Thr_kinase"/>
</dbReference>
<protein>
    <submittedName>
        <fullName evidence="6">Kinase-like protein</fullName>
    </submittedName>
</protein>
<feature type="non-terminal residue" evidence="6">
    <location>
        <position position="1"/>
    </location>
</feature>
<evidence type="ECO:0000313" key="6">
    <source>
        <dbReference type="EMBL" id="KAF2006260.1"/>
    </source>
</evidence>
<dbReference type="InterPro" id="IPR000719">
    <property type="entry name" value="Prot_kinase_dom"/>
</dbReference>
<evidence type="ECO:0000256" key="4">
    <source>
        <dbReference type="ARBA" id="ARBA00022840"/>
    </source>
</evidence>
<evidence type="ECO:0000256" key="2">
    <source>
        <dbReference type="ARBA" id="ARBA00022741"/>
    </source>
</evidence>
<dbReference type="PANTHER" id="PTHR43671:SF81">
    <property type="entry name" value="PROTEIN KINASE, PUTATIVE-RELATED"/>
    <property type="match status" value="1"/>
</dbReference>
<feature type="domain" description="Protein kinase" evidence="5">
    <location>
        <begin position="1"/>
        <end position="247"/>
    </location>
</feature>
<proteinExistence type="predicted"/>
<dbReference type="Gene3D" id="1.10.510.10">
    <property type="entry name" value="Transferase(Phosphotransferase) domain 1"/>
    <property type="match status" value="1"/>
</dbReference>
<dbReference type="PROSITE" id="PS50011">
    <property type="entry name" value="PROTEIN_KINASE_DOM"/>
    <property type="match status" value="1"/>
</dbReference>
<reference evidence="6" key="1">
    <citation type="journal article" date="2020" name="Stud. Mycol.">
        <title>101 Dothideomycetes genomes: a test case for predicting lifestyles and emergence of pathogens.</title>
        <authorList>
            <person name="Haridas S."/>
            <person name="Albert R."/>
            <person name="Binder M."/>
            <person name="Bloem J."/>
            <person name="Labutti K."/>
            <person name="Salamov A."/>
            <person name="Andreopoulos B."/>
            <person name="Baker S."/>
            <person name="Barry K."/>
            <person name="Bills G."/>
            <person name="Bluhm B."/>
            <person name="Cannon C."/>
            <person name="Castanera R."/>
            <person name="Culley D."/>
            <person name="Daum C."/>
            <person name="Ezra D."/>
            <person name="Gonzalez J."/>
            <person name="Henrissat B."/>
            <person name="Kuo A."/>
            <person name="Liang C."/>
            <person name="Lipzen A."/>
            <person name="Lutzoni F."/>
            <person name="Magnuson J."/>
            <person name="Mondo S."/>
            <person name="Nolan M."/>
            <person name="Ohm R."/>
            <person name="Pangilinan J."/>
            <person name="Park H.-J."/>
            <person name="Ramirez L."/>
            <person name="Alfaro M."/>
            <person name="Sun H."/>
            <person name="Tritt A."/>
            <person name="Yoshinaga Y."/>
            <person name="Zwiers L.-H."/>
            <person name="Turgeon B."/>
            <person name="Goodwin S."/>
            <person name="Spatafora J."/>
            <person name="Crous P."/>
            <person name="Grigoriev I."/>
        </authorList>
    </citation>
    <scope>NUCLEOTIDE SEQUENCE</scope>
    <source>
        <strain evidence="6">CBS 123094</strain>
    </source>
</reference>
<dbReference type="Proteomes" id="UP000799779">
    <property type="component" value="Unassembled WGS sequence"/>
</dbReference>
<dbReference type="PROSITE" id="PS00108">
    <property type="entry name" value="PROTEIN_KINASE_ST"/>
    <property type="match status" value="1"/>
</dbReference>
<keyword evidence="1" id="KW-0808">Transferase</keyword>
<dbReference type="SMART" id="SM00220">
    <property type="entry name" value="S_TKc"/>
    <property type="match status" value="1"/>
</dbReference>
<dbReference type="GO" id="GO:0004674">
    <property type="term" value="F:protein serine/threonine kinase activity"/>
    <property type="evidence" value="ECO:0007669"/>
    <property type="project" value="TreeGrafter"/>
</dbReference>
<feature type="non-terminal residue" evidence="6">
    <location>
        <position position="247"/>
    </location>
</feature>
<dbReference type="GO" id="GO:0005524">
    <property type="term" value="F:ATP binding"/>
    <property type="evidence" value="ECO:0007669"/>
    <property type="project" value="UniProtKB-KW"/>
</dbReference>
<evidence type="ECO:0000313" key="7">
    <source>
        <dbReference type="Proteomes" id="UP000799779"/>
    </source>
</evidence>
<name>A0A6A5WWY9_9PLEO</name>
<sequence>VFICLDNVTNKYVIKKKLTDKDIRSGLGKRELNALKQLNHENINRFVDGYVDKERMTGSIYLEYCDQGTLYDLIKAHARSHSSLPEGFLIRVLDGVVAGIRYMHKGPSGQSNRQWNTLVHRDLKPANIFLKASQNPYPRAVIGDFGCCASDSDLRSGRATETVERQDPRFAPPEAPRYYRSSDIFQIGMIIVCMARLENEVSRSTRVEHGRPLGWGYSAEINHVVQKCILPDPEQRIRTSELVPVLD</sequence>
<evidence type="ECO:0000256" key="3">
    <source>
        <dbReference type="ARBA" id="ARBA00022777"/>
    </source>
</evidence>
<gene>
    <name evidence="6" type="ORF">P154DRAFT_398927</name>
</gene>
<keyword evidence="2" id="KW-0547">Nucleotide-binding</keyword>
<keyword evidence="4" id="KW-0067">ATP-binding</keyword>
<dbReference type="AlphaFoldDB" id="A0A6A5WWY9"/>
<dbReference type="SUPFAM" id="SSF56112">
    <property type="entry name" value="Protein kinase-like (PK-like)"/>
    <property type="match status" value="1"/>
</dbReference>
<accession>A0A6A5WWY9</accession>
<dbReference type="PANTHER" id="PTHR43671">
    <property type="entry name" value="SERINE/THREONINE-PROTEIN KINASE NEK"/>
    <property type="match status" value="1"/>
</dbReference>
<dbReference type="EMBL" id="ML977560">
    <property type="protein sequence ID" value="KAF2006260.1"/>
    <property type="molecule type" value="Genomic_DNA"/>
</dbReference>
<dbReference type="InterPro" id="IPR008271">
    <property type="entry name" value="Ser/Thr_kinase_AS"/>
</dbReference>
<dbReference type="Pfam" id="PF00069">
    <property type="entry name" value="Pkinase"/>
    <property type="match status" value="1"/>
</dbReference>
<dbReference type="InterPro" id="IPR011009">
    <property type="entry name" value="Kinase-like_dom_sf"/>
</dbReference>